<dbReference type="PROSITE" id="PS50157">
    <property type="entry name" value="ZINC_FINGER_C2H2_2"/>
    <property type="match status" value="1"/>
</dbReference>
<name>A0A7L1LYG2_BOMGA</name>
<evidence type="ECO:0000256" key="1">
    <source>
        <dbReference type="ARBA" id="ARBA00022723"/>
    </source>
</evidence>
<feature type="domain" description="C2H2-type" evidence="5">
    <location>
        <begin position="27"/>
        <end position="54"/>
    </location>
</feature>
<dbReference type="EMBL" id="VXBU01004411">
    <property type="protein sequence ID" value="NXN80134.1"/>
    <property type="molecule type" value="Genomic_DNA"/>
</dbReference>
<dbReference type="Gene3D" id="3.30.160.60">
    <property type="entry name" value="Classic Zinc Finger"/>
    <property type="match status" value="1"/>
</dbReference>
<accession>A0A7L1LYG2</accession>
<evidence type="ECO:0000256" key="2">
    <source>
        <dbReference type="ARBA" id="ARBA00022771"/>
    </source>
</evidence>
<proteinExistence type="predicted"/>
<feature type="non-terminal residue" evidence="6">
    <location>
        <position position="1"/>
    </location>
</feature>
<comment type="caution">
    <text evidence="6">The sequence shown here is derived from an EMBL/GenBank/DDBJ whole genome shotgun (WGS) entry which is preliminary data.</text>
</comment>
<dbReference type="AlphaFoldDB" id="A0A7L1LYG2"/>
<dbReference type="Proteomes" id="UP000532545">
    <property type="component" value="Unassembled WGS sequence"/>
</dbReference>
<keyword evidence="1" id="KW-0479">Metal-binding</keyword>
<sequence>CWEGGRRSRQSWELVVLEQLHDVEKPHKCLESGKSFSQSNNLICQQRIYTGDDP</sequence>
<evidence type="ECO:0000256" key="4">
    <source>
        <dbReference type="PROSITE-ProRule" id="PRU00042"/>
    </source>
</evidence>
<evidence type="ECO:0000313" key="7">
    <source>
        <dbReference type="Proteomes" id="UP000532545"/>
    </source>
</evidence>
<dbReference type="FunFam" id="3.30.160.60:FF:002343">
    <property type="entry name" value="Zinc finger protein 33A"/>
    <property type="match status" value="1"/>
</dbReference>
<protein>
    <submittedName>
        <fullName evidence="6">ZN397 protein</fullName>
    </submittedName>
</protein>
<dbReference type="InterPro" id="IPR036236">
    <property type="entry name" value="Znf_C2H2_sf"/>
</dbReference>
<evidence type="ECO:0000313" key="6">
    <source>
        <dbReference type="EMBL" id="NXN80134.1"/>
    </source>
</evidence>
<feature type="non-terminal residue" evidence="6">
    <location>
        <position position="54"/>
    </location>
</feature>
<organism evidence="6 7">
    <name type="scientific">Bombycilla garrulus</name>
    <name type="common">Bohemian waxwing</name>
    <name type="synonym">Lanius garrulus</name>
    <dbReference type="NCBI Taxonomy" id="125297"/>
    <lineage>
        <taxon>Eukaryota</taxon>
        <taxon>Metazoa</taxon>
        <taxon>Chordata</taxon>
        <taxon>Craniata</taxon>
        <taxon>Vertebrata</taxon>
        <taxon>Euteleostomi</taxon>
        <taxon>Archelosauria</taxon>
        <taxon>Archosauria</taxon>
        <taxon>Dinosauria</taxon>
        <taxon>Saurischia</taxon>
        <taxon>Theropoda</taxon>
        <taxon>Coelurosauria</taxon>
        <taxon>Aves</taxon>
        <taxon>Neognathae</taxon>
        <taxon>Neoaves</taxon>
        <taxon>Telluraves</taxon>
        <taxon>Australaves</taxon>
        <taxon>Passeriformes</taxon>
        <taxon>Bombycillidae</taxon>
        <taxon>Bombycilla</taxon>
    </lineage>
</organism>
<dbReference type="GO" id="GO:0008270">
    <property type="term" value="F:zinc ion binding"/>
    <property type="evidence" value="ECO:0007669"/>
    <property type="project" value="UniProtKB-KW"/>
</dbReference>
<evidence type="ECO:0000259" key="5">
    <source>
        <dbReference type="PROSITE" id="PS50157"/>
    </source>
</evidence>
<reference evidence="6 7" key="1">
    <citation type="submission" date="2019-09" db="EMBL/GenBank/DDBJ databases">
        <title>Bird 10,000 Genomes (B10K) Project - Family phase.</title>
        <authorList>
            <person name="Zhang G."/>
        </authorList>
    </citation>
    <scope>NUCLEOTIDE SEQUENCE [LARGE SCALE GENOMIC DNA]</scope>
    <source>
        <strain evidence="6">B10K-DU-002-23</strain>
        <tissue evidence="6">Muscle</tissue>
    </source>
</reference>
<dbReference type="InterPro" id="IPR013087">
    <property type="entry name" value="Znf_C2H2_type"/>
</dbReference>
<keyword evidence="2 4" id="KW-0863">Zinc-finger</keyword>
<evidence type="ECO:0000256" key="3">
    <source>
        <dbReference type="ARBA" id="ARBA00022833"/>
    </source>
</evidence>
<dbReference type="OrthoDB" id="8922241at2759"/>
<dbReference type="SUPFAM" id="SSF57667">
    <property type="entry name" value="beta-beta-alpha zinc fingers"/>
    <property type="match status" value="1"/>
</dbReference>
<keyword evidence="7" id="KW-1185">Reference proteome</keyword>
<keyword evidence="3" id="KW-0862">Zinc</keyword>
<gene>
    <name evidence="6" type="primary">Znf397_2</name>
    <name evidence="6" type="ORF">BOMGAR_R08890</name>
</gene>